<evidence type="ECO:0000256" key="3">
    <source>
        <dbReference type="ARBA" id="ARBA00012829"/>
    </source>
</evidence>
<protein>
    <recommendedName>
        <fullName evidence="4">Glycine--tRNA ligase alpha subunit</fullName>
        <ecNumber evidence="3">6.1.1.14</ecNumber>
    </recommendedName>
    <alternativeName>
        <fullName evidence="10">Glycyl-tRNA synthetase alpha subunit</fullName>
    </alternativeName>
</protein>
<evidence type="ECO:0000313" key="13">
    <source>
        <dbReference type="Proteomes" id="UP000321934"/>
    </source>
</evidence>
<keyword evidence="6" id="KW-0547">Nucleotide-binding</keyword>
<evidence type="ECO:0000256" key="1">
    <source>
        <dbReference type="ARBA" id="ARBA00008226"/>
    </source>
</evidence>
<dbReference type="Gene3D" id="3.30.930.10">
    <property type="entry name" value="Bira Bifunctional Protein, Domain 2"/>
    <property type="match status" value="1"/>
</dbReference>
<dbReference type="AlphaFoldDB" id="A0A5B8XE57"/>
<dbReference type="GO" id="GO:0005829">
    <property type="term" value="C:cytosol"/>
    <property type="evidence" value="ECO:0007669"/>
    <property type="project" value="TreeGrafter"/>
</dbReference>
<keyword evidence="8" id="KW-0648">Protein biosynthesis</keyword>
<dbReference type="PANTHER" id="PTHR30075:SF2">
    <property type="entry name" value="GLYCINE--TRNA LIGASE, CHLOROPLASTIC_MITOCHONDRIAL 2"/>
    <property type="match status" value="1"/>
</dbReference>
<gene>
    <name evidence="12" type="ORF">Deia_00729</name>
</gene>
<dbReference type="GO" id="GO:0006426">
    <property type="term" value="P:glycyl-tRNA aminoacylation"/>
    <property type="evidence" value="ECO:0007669"/>
    <property type="project" value="InterPro"/>
</dbReference>
<evidence type="ECO:0000256" key="4">
    <source>
        <dbReference type="ARBA" id="ARBA00018257"/>
    </source>
</evidence>
<comment type="subunit">
    <text evidence="2">Tetramer of two alpha and two beta subunits.</text>
</comment>
<accession>A0A5B8XE57</accession>
<dbReference type="InterPro" id="IPR002310">
    <property type="entry name" value="Gly-tRNA_ligase_asu"/>
</dbReference>
<proteinExistence type="inferred from homology"/>
<comment type="catalytic activity">
    <reaction evidence="11">
        <text>tRNA(Gly) + glycine + ATP = glycyl-tRNA(Gly) + AMP + diphosphate</text>
        <dbReference type="Rhea" id="RHEA:16013"/>
        <dbReference type="Rhea" id="RHEA-COMP:9664"/>
        <dbReference type="Rhea" id="RHEA-COMP:9683"/>
        <dbReference type="ChEBI" id="CHEBI:30616"/>
        <dbReference type="ChEBI" id="CHEBI:33019"/>
        <dbReference type="ChEBI" id="CHEBI:57305"/>
        <dbReference type="ChEBI" id="CHEBI:78442"/>
        <dbReference type="ChEBI" id="CHEBI:78522"/>
        <dbReference type="ChEBI" id="CHEBI:456215"/>
        <dbReference type="EC" id="6.1.1.14"/>
    </reaction>
</comment>
<dbReference type="PROSITE" id="PS50861">
    <property type="entry name" value="AA_TRNA_LIGASE_II_GLYAB"/>
    <property type="match status" value="1"/>
</dbReference>
<dbReference type="Proteomes" id="UP000321934">
    <property type="component" value="Chromosome"/>
</dbReference>
<sequence length="286" mass="33276">MLTFEEIIDTLEKYWQAQGCTILQSCDVEAGAATLNQMTSMRVLDSKPWNICQTQFCRRPKDARFAQNPNRLGGYYQFQVIMKPVPQNIQELCIESLAQLGIDKNLHDFRFVEDNWENPSIGATGMGYEVWCDNMEITQFTYMQQLGGLPCKTVPVELTYGLERVAMYVQNVQSVFDIKWSKNGSKYSDIHTKDIECEYSDYYQNYQMDKEFLTKNFEELLMHGQNLLENNCIIPGYEYCLKASHILNILDARGYLSQNDRANKLLQVRKAVKIACEKWMEKYGDK</sequence>
<evidence type="ECO:0000313" key="12">
    <source>
        <dbReference type="EMBL" id="QED23520.1"/>
    </source>
</evidence>
<dbReference type="EMBL" id="CP029077">
    <property type="protein sequence ID" value="QED23520.1"/>
    <property type="molecule type" value="Genomic_DNA"/>
</dbReference>
<keyword evidence="13" id="KW-1185">Reference proteome</keyword>
<keyword evidence="5 12" id="KW-0436">Ligase</keyword>
<dbReference type="GO" id="GO:0005524">
    <property type="term" value="F:ATP binding"/>
    <property type="evidence" value="ECO:0007669"/>
    <property type="project" value="UniProtKB-KW"/>
</dbReference>
<dbReference type="PANTHER" id="PTHR30075">
    <property type="entry name" value="GLYCYL-TRNA SYNTHETASE"/>
    <property type="match status" value="1"/>
</dbReference>
<evidence type="ECO:0000256" key="7">
    <source>
        <dbReference type="ARBA" id="ARBA00022840"/>
    </source>
</evidence>
<evidence type="ECO:0000256" key="5">
    <source>
        <dbReference type="ARBA" id="ARBA00022598"/>
    </source>
</evidence>
<evidence type="ECO:0000256" key="8">
    <source>
        <dbReference type="ARBA" id="ARBA00022917"/>
    </source>
</evidence>
<dbReference type="InterPro" id="IPR006194">
    <property type="entry name" value="Gly-tRNA-synth_heterodimer"/>
</dbReference>
<dbReference type="PRINTS" id="PR01044">
    <property type="entry name" value="TRNASYNTHGA"/>
</dbReference>
<dbReference type="GO" id="GO:0004820">
    <property type="term" value="F:glycine-tRNA ligase activity"/>
    <property type="evidence" value="ECO:0007669"/>
    <property type="project" value="UniProtKB-EC"/>
</dbReference>
<comment type="similarity">
    <text evidence="1">Belongs to the class-II aminoacyl-tRNA synthetase family.</text>
</comment>
<keyword evidence="7" id="KW-0067">ATP-binding</keyword>
<organism evidence="12 13">
    <name type="scientific">Candidatus Deianiraea vastatrix</name>
    <dbReference type="NCBI Taxonomy" id="2163644"/>
    <lineage>
        <taxon>Bacteria</taxon>
        <taxon>Pseudomonadati</taxon>
        <taxon>Pseudomonadota</taxon>
        <taxon>Alphaproteobacteria</taxon>
        <taxon>Rickettsiales</taxon>
        <taxon>Candidatus Deianiraeaceae</taxon>
        <taxon>Candidatus Deianiraea</taxon>
    </lineage>
</organism>
<evidence type="ECO:0000256" key="9">
    <source>
        <dbReference type="ARBA" id="ARBA00023146"/>
    </source>
</evidence>
<evidence type="ECO:0000256" key="2">
    <source>
        <dbReference type="ARBA" id="ARBA00011209"/>
    </source>
</evidence>
<evidence type="ECO:0000256" key="10">
    <source>
        <dbReference type="ARBA" id="ARBA00031660"/>
    </source>
</evidence>
<dbReference type="Pfam" id="PF02091">
    <property type="entry name" value="tRNA-synt_2e"/>
    <property type="match status" value="1"/>
</dbReference>
<dbReference type="SUPFAM" id="SSF55681">
    <property type="entry name" value="Class II aaRS and biotin synthetases"/>
    <property type="match status" value="1"/>
</dbReference>
<dbReference type="Gene3D" id="1.20.58.180">
    <property type="entry name" value="Class II aaRS and biotin synthetases, domain 2"/>
    <property type="match status" value="1"/>
</dbReference>
<dbReference type="InterPro" id="IPR045864">
    <property type="entry name" value="aa-tRNA-synth_II/BPL/LPL"/>
</dbReference>
<reference evidence="12 13" key="1">
    <citation type="journal article" date="2019" name="ISME J.">
        <title>Deianiraea, an extracellular bacterium associated with the ciliate Paramecium, suggests an alternative scenario for the evolution of Rickettsiales.</title>
        <authorList>
            <person name="Castelli M."/>
            <person name="Sabaneyeva E."/>
            <person name="Lanzoni O."/>
            <person name="Lebedeva N."/>
            <person name="Floriano A.M."/>
            <person name="Gaiarsa S."/>
            <person name="Benken K."/>
            <person name="Modeo L."/>
            <person name="Bandi C."/>
            <person name="Potekhin A."/>
            <person name="Sassera D."/>
            <person name="Petroni G."/>
        </authorList>
    </citation>
    <scope>NUCLEOTIDE SEQUENCE [LARGE SCALE GENOMIC DNA]</scope>
    <source>
        <strain evidence="12">CyL4-1</strain>
    </source>
</reference>
<dbReference type="RefSeq" id="WP_146820788.1">
    <property type="nucleotide sequence ID" value="NZ_CP029077.1"/>
</dbReference>
<dbReference type="EC" id="6.1.1.14" evidence="3"/>
<dbReference type="OrthoDB" id="9802183at2"/>
<evidence type="ECO:0000256" key="6">
    <source>
        <dbReference type="ARBA" id="ARBA00022741"/>
    </source>
</evidence>
<keyword evidence="9" id="KW-0030">Aminoacyl-tRNA synthetase</keyword>
<evidence type="ECO:0000256" key="11">
    <source>
        <dbReference type="ARBA" id="ARBA00047937"/>
    </source>
</evidence>
<name>A0A5B8XE57_9RICK</name>
<dbReference type="NCBIfam" id="NF006827">
    <property type="entry name" value="PRK09348.1"/>
    <property type="match status" value="1"/>
</dbReference>